<accession>A0ABR4SG93</accession>
<dbReference type="Pfam" id="PF18062">
    <property type="entry name" value="RE_AspBHI_N"/>
    <property type="match status" value="1"/>
</dbReference>
<proteinExistence type="predicted"/>
<keyword evidence="3" id="KW-0255">Endonuclease</keyword>
<keyword evidence="4" id="KW-1185">Reference proteome</keyword>
<evidence type="ECO:0000313" key="3">
    <source>
        <dbReference type="EMBL" id="KDR64672.1"/>
    </source>
</evidence>
<feature type="domain" description="Restriction endonuclease type IV Mrr" evidence="1">
    <location>
        <begin position="284"/>
        <end position="393"/>
    </location>
</feature>
<dbReference type="GO" id="GO:0004519">
    <property type="term" value="F:endonuclease activity"/>
    <property type="evidence" value="ECO:0007669"/>
    <property type="project" value="UniProtKB-KW"/>
</dbReference>
<dbReference type="Proteomes" id="UP000027443">
    <property type="component" value="Unassembled WGS sequence"/>
</dbReference>
<evidence type="ECO:0000259" key="2">
    <source>
        <dbReference type="Pfam" id="PF18062"/>
    </source>
</evidence>
<reference evidence="3 4" key="1">
    <citation type="submission" date="2014-03" db="EMBL/GenBank/DDBJ databases">
        <title>Genome Sequence of Streptomyces wadayamensis A23 strain, an endophytic actinobacteria from Citrus reticulata.</title>
        <authorList>
            <person name="de Oliveira L.G."/>
            <person name="Tormet G.D."/>
            <person name="Marcon J."/>
            <person name="Samborsky M."/>
            <person name="Araujo W.L."/>
            <person name="de Azevedo J.L."/>
        </authorList>
    </citation>
    <scope>NUCLEOTIDE SEQUENCE [LARGE SCALE GENOMIC DNA]</scope>
    <source>
        <strain evidence="3 4">A23</strain>
    </source>
</reference>
<keyword evidence="3" id="KW-0540">Nuclease</keyword>
<evidence type="ECO:0000259" key="1">
    <source>
        <dbReference type="Pfam" id="PF04471"/>
    </source>
</evidence>
<feature type="domain" description="Restriction endonuclease AspBHI N-terminal" evidence="2">
    <location>
        <begin position="70"/>
        <end position="229"/>
    </location>
</feature>
<dbReference type="RefSeq" id="WP_235617802.1">
    <property type="nucleotide sequence ID" value="NZ_JHDU01000001.1"/>
</dbReference>
<dbReference type="InterPro" id="IPR011856">
    <property type="entry name" value="tRNA_endonuc-like_dom_sf"/>
</dbReference>
<dbReference type="InterPro" id="IPR041409">
    <property type="entry name" value="RE_AspBHI_N"/>
</dbReference>
<dbReference type="Gene3D" id="3.40.1350.10">
    <property type="match status" value="1"/>
</dbReference>
<dbReference type="EMBL" id="JHDU01000001">
    <property type="protein sequence ID" value="KDR64672.1"/>
    <property type="molecule type" value="Genomic_DNA"/>
</dbReference>
<dbReference type="InterPro" id="IPR007560">
    <property type="entry name" value="Restrct_endonuc_IV_Mrr"/>
</dbReference>
<organism evidence="3 4">
    <name type="scientific">Streptomyces wadayamensis</name>
    <dbReference type="NCBI Taxonomy" id="141454"/>
    <lineage>
        <taxon>Bacteria</taxon>
        <taxon>Bacillati</taxon>
        <taxon>Actinomycetota</taxon>
        <taxon>Actinomycetes</taxon>
        <taxon>Kitasatosporales</taxon>
        <taxon>Streptomycetaceae</taxon>
        <taxon>Streptomyces</taxon>
    </lineage>
</organism>
<gene>
    <name evidence="3" type="ORF">DC60_15785</name>
</gene>
<dbReference type="Gene3D" id="2.30.280.20">
    <property type="match status" value="1"/>
</dbReference>
<evidence type="ECO:0000313" key="4">
    <source>
        <dbReference type="Proteomes" id="UP000027443"/>
    </source>
</evidence>
<sequence>MGETLRVGQVLRYTSVKDPSEPTIDGYANFHHTTHADGHKRALLESGINGMAKVTVNGRPRRPAILIRSSPWKAGSEQTPWHDVFDMDNGHVRYFGDHKAGTTKPTGTTTGNAALLEAFEEHQAPTPEARAGAAPLLLFRAVSRDGRVKGFVEFCGVGVIERAERIVQWAGHEHTTFTNYVYDIALLDLTAENDQVDWDWITARRGTAVSDQDALAKAPRGWRDWTKRGHSALPRIRRRVAKARITKVRDQRPAPGSPRHKDLQFVYRQFDERKHDFEAVASAVAARVLRGTGHNYREGWITRRSGDGGADFVGRIDLGTGLAGTSLVVLGQAKCVRPESLVSAEQIARVVARLRRGWLGVYVTTGAFSEQAQLEMVEDQYPIVLVNGTDLARELRVMARDDHGDDLAACLNHILYVQGVPVAHRRPEEILLD</sequence>
<dbReference type="Pfam" id="PF04471">
    <property type="entry name" value="Mrr_cat"/>
    <property type="match status" value="1"/>
</dbReference>
<name>A0ABR4SG93_9ACTN</name>
<keyword evidence="3" id="KW-0378">Hydrolase</keyword>
<protein>
    <submittedName>
        <fullName evidence="3">Restriction endonuclease</fullName>
    </submittedName>
</protein>
<comment type="caution">
    <text evidence="3">The sequence shown here is derived from an EMBL/GenBank/DDBJ whole genome shotgun (WGS) entry which is preliminary data.</text>
</comment>